<evidence type="ECO:0000313" key="2">
    <source>
        <dbReference type="Proteomes" id="UP000266673"/>
    </source>
</evidence>
<gene>
    <name evidence="1" type="ORF">C2G38_2051227</name>
</gene>
<dbReference type="EMBL" id="QKWP01003409">
    <property type="protein sequence ID" value="RIB00993.1"/>
    <property type="molecule type" value="Genomic_DNA"/>
</dbReference>
<proteinExistence type="predicted"/>
<comment type="caution">
    <text evidence="1">The sequence shown here is derived from an EMBL/GenBank/DDBJ whole genome shotgun (WGS) entry which is preliminary data.</text>
</comment>
<evidence type="ECO:0000313" key="1">
    <source>
        <dbReference type="EMBL" id="RIB00993.1"/>
    </source>
</evidence>
<sequence>MEFELFPKPFKKTIALLQKQLKFAHIKGSIIITQDTIEYGIGEEKEMLHLSECTYISDTQRMQDKLPYFLEDLRRLEFTPQALLAIDGETWQLQVQRLCQSIGSSKVSATTRLGYYYQLGTLLATLHWNDEARSKIREFFPPRKYLDDWITVL</sequence>
<reference evidence="1 2" key="1">
    <citation type="submission" date="2018-06" db="EMBL/GenBank/DDBJ databases">
        <title>Comparative genomics reveals the genomic features of Rhizophagus irregularis, R. cerebriforme, R. diaphanum and Gigaspora rosea, and their symbiotic lifestyle signature.</title>
        <authorList>
            <person name="Morin E."/>
            <person name="San Clemente H."/>
            <person name="Chen E.C.H."/>
            <person name="De La Providencia I."/>
            <person name="Hainaut M."/>
            <person name="Kuo A."/>
            <person name="Kohler A."/>
            <person name="Murat C."/>
            <person name="Tang N."/>
            <person name="Roy S."/>
            <person name="Loubradou J."/>
            <person name="Henrissat B."/>
            <person name="Grigoriev I.V."/>
            <person name="Corradi N."/>
            <person name="Roux C."/>
            <person name="Martin F.M."/>
        </authorList>
    </citation>
    <scope>NUCLEOTIDE SEQUENCE [LARGE SCALE GENOMIC DNA]</scope>
    <source>
        <strain evidence="1 2">DAOM 194757</strain>
    </source>
</reference>
<organism evidence="1 2">
    <name type="scientific">Gigaspora rosea</name>
    <dbReference type="NCBI Taxonomy" id="44941"/>
    <lineage>
        <taxon>Eukaryota</taxon>
        <taxon>Fungi</taxon>
        <taxon>Fungi incertae sedis</taxon>
        <taxon>Mucoromycota</taxon>
        <taxon>Glomeromycotina</taxon>
        <taxon>Glomeromycetes</taxon>
        <taxon>Diversisporales</taxon>
        <taxon>Gigasporaceae</taxon>
        <taxon>Gigaspora</taxon>
    </lineage>
</organism>
<keyword evidence="2" id="KW-1185">Reference proteome</keyword>
<accession>A0A397U0R4</accession>
<dbReference type="Proteomes" id="UP000266673">
    <property type="component" value="Unassembled WGS sequence"/>
</dbReference>
<dbReference type="AlphaFoldDB" id="A0A397U0R4"/>
<dbReference type="OrthoDB" id="2466346at2759"/>
<name>A0A397U0R4_9GLOM</name>
<protein>
    <submittedName>
        <fullName evidence="1">Uncharacterized protein</fullName>
    </submittedName>
</protein>